<dbReference type="PANTHER" id="PTHR18964:SF149">
    <property type="entry name" value="BIFUNCTIONAL UDP-N-ACETYLGLUCOSAMINE 2-EPIMERASE_N-ACETYLMANNOSAMINE KINASE"/>
    <property type="match status" value="1"/>
</dbReference>
<reference evidence="2 3" key="1">
    <citation type="submission" date="2024-06" db="EMBL/GenBank/DDBJ databases">
        <title>The Natural Products Discovery Center: Release of the First 8490 Sequenced Strains for Exploring Actinobacteria Biosynthetic Diversity.</title>
        <authorList>
            <person name="Kalkreuter E."/>
            <person name="Kautsar S.A."/>
            <person name="Yang D."/>
            <person name="Bader C.D."/>
            <person name="Teijaro C.N."/>
            <person name="Fluegel L."/>
            <person name="Davis C.M."/>
            <person name="Simpson J.R."/>
            <person name="Lauterbach L."/>
            <person name="Steele A.D."/>
            <person name="Gui C."/>
            <person name="Meng S."/>
            <person name="Li G."/>
            <person name="Viehrig K."/>
            <person name="Ye F."/>
            <person name="Su P."/>
            <person name="Kiefer A.F."/>
            <person name="Nichols A."/>
            <person name="Cepeda A.J."/>
            <person name="Yan W."/>
            <person name="Fan B."/>
            <person name="Jiang Y."/>
            <person name="Adhikari A."/>
            <person name="Zheng C.-J."/>
            <person name="Schuster L."/>
            <person name="Cowan T.M."/>
            <person name="Smanski M.J."/>
            <person name="Chevrette M.G."/>
            <person name="De Carvalho L.P.S."/>
            <person name="Shen B."/>
        </authorList>
    </citation>
    <scope>NUCLEOTIDE SEQUENCE [LARGE SCALE GENOMIC DNA]</scope>
    <source>
        <strain evidence="2 3">NPDC000234</strain>
    </source>
</reference>
<sequence length="419" mass="43301">MNAPADSADVRRRNLALVLRYLDAHGPCARTEVAVGTGLVHATVTALVTELIDRGLVREAGSVPSGGRGRPRRLLRLIPERVVILAAQVTLESVHVMAADFRGHVLHRESAAHHAPYGDPRALAAVIACLVRSAEAAVRDATPHAHLAQLAVAMAGPVVGPSHLVAAAIDFGWHSTDLRALVAAELPGLDCPVDVVNDANMAALAEYHALAAEGVRHPDTVAYIKADTGVGGGLLVGGRVHSGSHGMAGEIGHLPIALDGPECRCGTRGCLATYLGPEPLIRAAGLERLAEAQGGEAALAELDRRLRDGDPDAVAALGAAGHALGAAVLGVSGVTDAGEIILGGYLATWATWFRPGLEARLAGRRALSPDMQPVITFGVLGGEATLRGAFQTCRDALLDDPTSVPVTQRTPVGGPVRQR</sequence>
<comment type="caution">
    <text evidence="2">The sequence shown here is derived from an EMBL/GenBank/DDBJ whole genome shotgun (WGS) entry which is preliminary data.</text>
</comment>
<dbReference type="Gene3D" id="3.30.420.40">
    <property type="match status" value="2"/>
</dbReference>
<dbReference type="InterPro" id="IPR000600">
    <property type="entry name" value="ROK"/>
</dbReference>
<dbReference type="InterPro" id="IPR036388">
    <property type="entry name" value="WH-like_DNA-bd_sf"/>
</dbReference>
<dbReference type="SUPFAM" id="SSF46785">
    <property type="entry name" value="Winged helix' DNA-binding domain"/>
    <property type="match status" value="1"/>
</dbReference>
<dbReference type="InterPro" id="IPR043129">
    <property type="entry name" value="ATPase_NBD"/>
</dbReference>
<evidence type="ECO:0000313" key="2">
    <source>
        <dbReference type="EMBL" id="MER7178649.1"/>
    </source>
</evidence>
<proteinExistence type="inferred from homology"/>
<dbReference type="PANTHER" id="PTHR18964">
    <property type="entry name" value="ROK (REPRESSOR, ORF, KINASE) FAMILY"/>
    <property type="match status" value="1"/>
</dbReference>
<name>A0ABV1WP77_9ACTN</name>
<dbReference type="EMBL" id="JBEPEK010000017">
    <property type="protein sequence ID" value="MER7178649.1"/>
    <property type="molecule type" value="Genomic_DNA"/>
</dbReference>
<dbReference type="Proteomes" id="UP001474181">
    <property type="component" value="Unassembled WGS sequence"/>
</dbReference>
<dbReference type="SUPFAM" id="SSF53067">
    <property type="entry name" value="Actin-like ATPase domain"/>
    <property type="match status" value="1"/>
</dbReference>
<evidence type="ECO:0000313" key="3">
    <source>
        <dbReference type="Proteomes" id="UP001474181"/>
    </source>
</evidence>
<gene>
    <name evidence="2" type="ORF">ABT404_04025</name>
</gene>
<keyword evidence="3" id="KW-1185">Reference proteome</keyword>
<protein>
    <submittedName>
        <fullName evidence="2">ROK family transcriptional regulator</fullName>
    </submittedName>
</protein>
<organism evidence="2 3">
    <name type="scientific">Streptomyces hyaluromycini</name>
    <dbReference type="NCBI Taxonomy" id="1377993"/>
    <lineage>
        <taxon>Bacteria</taxon>
        <taxon>Bacillati</taxon>
        <taxon>Actinomycetota</taxon>
        <taxon>Actinomycetes</taxon>
        <taxon>Kitasatosporales</taxon>
        <taxon>Streptomycetaceae</taxon>
        <taxon>Streptomyces</taxon>
    </lineage>
</organism>
<accession>A0ABV1WP77</accession>
<comment type="similarity">
    <text evidence="1">Belongs to the ROK (NagC/XylR) family.</text>
</comment>
<evidence type="ECO:0000256" key="1">
    <source>
        <dbReference type="ARBA" id="ARBA00006479"/>
    </source>
</evidence>
<dbReference type="Gene3D" id="1.10.10.10">
    <property type="entry name" value="Winged helix-like DNA-binding domain superfamily/Winged helix DNA-binding domain"/>
    <property type="match status" value="1"/>
</dbReference>
<dbReference type="Pfam" id="PF00480">
    <property type="entry name" value="ROK"/>
    <property type="match status" value="1"/>
</dbReference>
<dbReference type="RefSeq" id="WP_350777198.1">
    <property type="nucleotide sequence ID" value="NZ_JBEPEK010000017.1"/>
</dbReference>
<dbReference type="InterPro" id="IPR036390">
    <property type="entry name" value="WH_DNA-bd_sf"/>
</dbReference>